<dbReference type="InterPro" id="IPR006260">
    <property type="entry name" value="TonB/TolA_C"/>
</dbReference>
<dbReference type="Gene3D" id="3.30.1150.10">
    <property type="match status" value="1"/>
</dbReference>
<keyword evidence="4" id="KW-1003">Cell membrane</keyword>
<keyword evidence="8" id="KW-1133">Transmembrane helix</keyword>
<evidence type="ECO:0000256" key="4">
    <source>
        <dbReference type="ARBA" id="ARBA00022475"/>
    </source>
</evidence>
<dbReference type="PANTHER" id="PTHR33446:SF2">
    <property type="entry name" value="PROTEIN TONB"/>
    <property type="match status" value="1"/>
</dbReference>
<feature type="compositionally biased region" description="Pro residues" evidence="10">
    <location>
        <begin position="53"/>
        <end position="70"/>
    </location>
</feature>
<dbReference type="PROSITE" id="PS52015">
    <property type="entry name" value="TONB_CTD"/>
    <property type="match status" value="1"/>
</dbReference>
<keyword evidence="6" id="KW-0812">Transmembrane</keyword>
<accession>A0ABS2BNN1</accession>
<comment type="caution">
    <text evidence="12">The sequence shown here is derived from an EMBL/GenBank/DDBJ whole genome shotgun (WGS) entry which is preliminary data.</text>
</comment>
<protein>
    <submittedName>
        <fullName evidence="12">TonB family protein</fullName>
    </submittedName>
</protein>
<proteinExistence type="inferred from homology"/>
<dbReference type="EMBL" id="JAESND010000009">
    <property type="protein sequence ID" value="MBM3117224.1"/>
    <property type="molecule type" value="Genomic_DNA"/>
</dbReference>
<evidence type="ECO:0000259" key="11">
    <source>
        <dbReference type="PROSITE" id="PS52015"/>
    </source>
</evidence>
<evidence type="ECO:0000256" key="7">
    <source>
        <dbReference type="ARBA" id="ARBA00022927"/>
    </source>
</evidence>
<dbReference type="Pfam" id="PF03544">
    <property type="entry name" value="TonB_C"/>
    <property type="match status" value="1"/>
</dbReference>
<feature type="compositionally biased region" description="Polar residues" evidence="10">
    <location>
        <begin position="75"/>
        <end position="85"/>
    </location>
</feature>
<evidence type="ECO:0000256" key="1">
    <source>
        <dbReference type="ARBA" id="ARBA00004383"/>
    </source>
</evidence>
<evidence type="ECO:0000256" key="6">
    <source>
        <dbReference type="ARBA" id="ARBA00022692"/>
    </source>
</evidence>
<dbReference type="NCBIfam" id="TIGR01352">
    <property type="entry name" value="tonB_Cterm"/>
    <property type="match status" value="1"/>
</dbReference>
<evidence type="ECO:0000313" key="12">
    <source>
        <dbReference type="EMBL" id="MBM3117224.1"/>
    </source>
</evidence>
<evidence type="ECO:0000313" key="13">
    <source>
        <dbReference type="Proteomes" id="UP000809431"/>
    </source>
</evidence>
<evidence type="ECO:0000256" key="10">
    <source>
        <dbReference type="SAM" id="MobiDB-lite"/>
    </source>
</evidence>
<name>A0ABS2BNN1_9NEIS</name>
<dbReference type="InterPro" id="IPR037682">
    <property type="entry name" value="TonB_C"/>
</dbReference>
<keyword evidence="9" id="KW-0472">Membrane</keyword>
<dbReference type="SUPFAM" id="SSF74653">
    <property type="entry name" value="TolA/TonB C-terminal domain"/>
    <property type="match status" value="1"/>
</dbReference>
<dbReference type="RefSeq" id="WP_203539449.1">
    <property type="nucleotide sequence ID" value="NZ_JAESND010000009.1"/>
</dbReference>
<dbReference type="InterPro" id="IPR051045">
    <property type="entry name" value="TonB-dependent_transducer"/>
</dbReference>
<sequence length="233" mass="24047">MHLRHAVLLSLAGHAAVLGGGWLGRGVPPSSPPEQVLTVRLQVGPGIAATNPQPAPSHPAPPAGRHPPVPARSASPKSAPQNTAAPVTAAARRHSDTARPVEAAVMPSSPVRAAEEQARAEAASGANLSAPDHGAAGGVDVAPSWPGYLANPAPEMPLASRQRGEVGKVVLKVRVDQSGRPQAVSVLHTSGFARLDEAARKTVAERWRFAPARRGDTPVDADVNVPIVFRLDD</sequence>
<organism evidence="12 13">
    <name type="scientific">Jeongeupia naejangsanensis</name>
    <dbReference type="NCBI Taxonomy" id="613195"/>
    <lineage>
        <taxon>Bacteria</taxon>
        <taxon>Pseudomonadati</taxon>
        <taxon>Pseudomonadota</taxon>
        <taxon>Betaproteobacteria</taxon>
        <taxon>Neisseriales</taxon>
        <taxon>Chitinibacteraceae</taxon>
        <taxon>Jeongeupia</taxon>
    </lineage>
</organism>
<feature type="region of interest" description="Disordered" evidence="10">
    <location>
        <begin position="46"/>
        <end position="131"/>
    </location>
</feature>
<reference evidence="12 13" key="1">
    <citation type="submission" date="2021-01" db="EMBL/GenBank/DDBJ databases">
        <title>Draft Genome Sequence and Polyhydroxyalkanoate Biosynthetic Potential of Jeongeupia naejangsanensis Type Strain DSM 24253.</title>
        <authorList>
            <person name="Turrini P."/>
            <person name="Artuso I."/>
            <person name="Lugli G.A."/>
            <person name="Frangipani E."/>
            <person name="Ventura M."/>
            <person name="Visca P."/>
        </authorList>
    </citation>
    <scope>NUCLEOTIDE SEQUENCE [LARGE SCALE GENOMIC DNA]</scope>
    <source>
        <strain evidence="12 13">DSM 24253</strain>
    </source>
</reference>
<keyword evidence="7" id="KW-0653">Protein transport</keyword>
<evidence type="ECO:0000256" key="3">
    <source>
        <dbReference type="ARBA" id="ARBA00022448"/>
    </source>
</evidence>
<dbReference type="Proteomes" id="UP000809431">
    <property type="component" value="Unassembled WGS sequence"/>
</dbReference>
<keyword evidence="5" id="KW-0997">Cell inner membrane</keyword>
<comment type="similarity">
    <text evidence="2">Belongs to the TonB family.</text>
</comment>
<evidence type="ECO:0000256" key="9">
    <source>
        <dbReference type="ARBA" id="ARBA00023136"/>
    </source>
</evidence>
<feature type="domain" description="TonB C-terminal" evidence="11">
    <location>
        <begin position="141"/>
        <end position="233"/>
    </location>
</feature>
<evidence type="ECO:0000256" key="5">
    <source>
        <dbReference type="ARBA" id="ARBA00022519"/>
    </source>
</evidence>
<comment type="subcellular location">
    <subcellularLocation>
        <location evidence="1">Cell inner membrane</location>
        <topology evidence="1">Single-pass membrane protein</topology>
        <orientation evidence="1">Periplasmic side</orientation>
    </subcellularLocation>
</comment>
<evidence type="ECO:0000256" key="8">
    <source>
        <dbReference type="ARBA" id="ARBA00022989"/>
    </source>
</evidence>
<gene>
    <name evidence="12" type="ORF">JMJ54_15425</name>
</gene>
<keyword evidence="3" id="KW-0813">Transport</keyword>
<keyword evidence="13" id="KW-1185">Reference proteome</keyword>
<dbReference type="PANTHER" id="PTHR33446">
    <property type="entry name" value="PROTEIN TONB-RELATED"/>
    <property type="match status" value="1"/>
</dbReference>
<evidence type="ECO:0000256" key="2">
    <source>
        <dbReference type="ARBA" id="ARBA00006555"/>
    </source>
</evidence>